<reference evidence="1 2" key="1">
    <citation type="journal article" date="2019" name="Nat. Ecol. Evol.">
        <title>Megaphylogeny resolves global patterns of mushroom evolution.</title>
        <authorList>
            <person name="Varga T."/>
            <person name="Krizsan K."/>
            <person name="Foldi C."/>
            <person name="Dima B."/>
            <person name="Sanchez-Garcia M."/>
            <person name="Sanchez-Ramirez S."/>
            <person name="Szollosi G.J."/>
            <person name="Szarkandi J.G."/>
            <person name="Papp V."/>
            <person name="Albert L."/>
            <person name="Andreopoulos W."/>
            <person name="Angelini C."/>
            <person name="Antonin V."/>
            <person name="Barry K.W."/>
            <person name="Bougher N.L."/>
            <person name="Buchanan P."/>
            <person name="Buyck B."/>
            <person name="Bense V."/>
            <person name="Catcheside P."/>
            <person name="Chovatia M."/>
            <person name="Cooper J."/>
            <person name="Damon W."/>
            <person name="Desjardin D."/>
            <person name="Finy P."/>
            <person name="Geml J."/>
            <person name="Haridas S."/>
            <person name="Hughes K."/>
            <person name="Justo A."/>
            <person name="Karasinski D."/>
            <person name="Kautmanova I."/>
            <person name="Kiss B."/>
            <person name="Kocsube S."/>
            <person name="Kotiranta H."/>
            <person name="LaButti K.M."/>
            <person name="Lechner B.E."/>
            <person name="Liimatainen K."/>
            <person name="Lipzen A."/>
            <person name="Lukacs Z."/>
            <person name="Mihaltcheva S."/>
            <person name="Morgado L.N."/>
            <person name="Niskanen T."/>
            <person name="Noordeloos M.E."/>
            <person name="Ohm R.A."/>
            <person name="Ortiz-Santana B."/>
            <person name="Ovrebo C."/>
            <person name="Racz N."/>
            <person name="Riley R."/>
            <person name="Savchenko A."/>
            <person name="Shiryaev A."/>
            <person name="Soop K."/>
            <person name="Spirin V."/>
            <person name="Szebenyi C."/>
            <person name="Tomsovsky M."/>
            <person name="Tulloss R.E."/>
            <person name="Uehling J."/>
            <person name="Grigoriev I.V."/>
            <person name="Vagvolgyi C."/>
            <person name="Papp T."/>
            <person name="Martin F.M."/>
            <person name="Miettinen O."/>
            <person name="Hibbett D.S."/>
            <person name="Nagy L.G."/>
        </authorList>
    </citation>
    <scope>NUCLEOTIDE SEQUENCE [LARGE SCALE GENOMIC DNA]</scope>
    <source>
        <strain evidence="1 2">CBS 121175</strain>
    </source>
</reference>
<dbReference type="AlphaFoldDB" id="A0A5C3K9R1"/>
<protein>
    <submittedName>
        <fullName evidence="1">Uncharacterized protein</fullName>
    </submittedName>
</protein>
<evidence type="ECO:0000313" key="2">
    <source>
        <dbReference type="Proteomes" id="UP000307440"/>
    </source>
</evidence>
<organism evidence="1 2">
    <name type="scientific">Coprinopsis marcescibilis</name>
    <name type="common">Agaric fungus</name>
    <name type="synonym">Psathyrella marcescibilis</name>
    <dbReference type="NCBI Taxonomy" id="230819"/>
    <lineage>
        <taxon>Eukaryota</taxon>
        <taxon>Fungi</taxon>
        <taxon>Dikarya</taxon>
        <taxon>Basidiomycota</taxon>
        <taxon>Agaricomycotina</taxon>
        <taxon>Agaricomycetes</taxon>
        <taxon>Agaricomycetidae</taxon>
        <taxon>Agaricales</taxon>
        <taxon>Agaricineae</taxon>
        <taxon>Psathyrellaceae</taxon>
        <taxon>Coprinopsis</taxon>
    </lineage>
</organism>
<evidence type="ECO:0000313" key="1">
    <source>
        <dbReference type="EMBL" id="TFK16800.1"/>
    </source>
</evidence>
<proteinExistence type="predicted"/>
<keyword evidence="2" id="KW-1185">Reference proteome</keyword>
<gene>
    <name evidence="1" type="ORF">FA15DRAFT_676538</name>
</gene>
<dbReference type="Proteomes" id="UP000307440">
    <property type="component" value="Unassembled WGS sequence"/>
</dbReference>
<sequence>MLRLRIAPVSTLSTCVAVLRPQAGSLRPLPYPVEQRQRHCLHHICLATSSPIIAPPDTHLLIDYRAGQHIHWVFVKIQPFTFGIISYVQEDIEGTPGRISRW</sequence>
<name>A0A5C3K9R1_COPMA</name>
<dbReference type="EMBL" id="ML210637">
    <property type="protein sequence ID" value="TFK16800.1"/>
    <property type="molecule type" value="Genomic_DNA"/>
</dbReference>
<accession>A0A5C3K9R1</accession>